<comment type="caution">
    <text evidence="2">The sequence shown here is derived from an EMBL/GenBank/DDBJ whole genome shotgun (WGS) entry which is preliminary data.</text>
</comment>
<dbReference type="InterPro" id="IPR000073">
    <property type="entry name" value="AB_hydrolase_1"/>
</dbReference>
<feature type="domain" description="AB hydrolase-1" evidence="1">
    <location>
        <begin position="7"/>
        <end position="254"/>
    </location>
</feature>
<evidence type="ECO:0000313" key="2">
    <source>
        <dbReference type="EMBL" id="KAF4637998.1"/>
    </source>
</evidence>
<accession>A0A8H4RYR4</accession>
<evidence type="ECO:0000313" key="3">
    <source>
        <dbReference type="Proteomes" id="UP000566819"/>
    </source>
</evidence>
<dbReference type="EMBL" id="JAAMPI010000003">
    <property type="protein sequence ID" value="KAF4637998.1"/>
    <property type="molecule type" value="Genomic_DNA"/>
</dbReference>
<dbReference type="Gene3D" id="3.40.50.1820">
    <property type="entry name" value="alpha/beta hydrolase"/>
    <property type="match status" value="1"/>
</dbReference>
<sequence length="265" mass="28499">MAPKPSIVLAHGLWVTPHSWVEWKLRFESAGYTVLAPGWPGVDDRSVTEICADPSPLKGVTIADVVNRYEEIIKGLDTPPIITGHSFGGLFTQLLLSRGFGCAGIAISAAGPAGVNALTLSTIKSTFPILTNPFNQNGVIPLSPSQFNYIFTNELGKEESESVYRELCIPGSAHVLWQGALAGLHSSGDGEVIWDKADRAPLLLIGGGNDHIVPVSVPKAVVKKYSGPAVVEYKEFEGRTHHIVGQTGWQEVADYSLAWAEKNMK</sequence>
<name>A0A8H4RYR4_9HELO</name>
<dbReference type="AlphaFoldDB" id="A0A8H4RYR4"/>
<proteinExistence type="predicted"/>
<dbReference type="Pfam" id="PF12697">
    <property type="entry name" value="Abhydrolase_6"/>
    <property type="match status" value="1"/>
</dbReference>
<dbReference type="InterPro" id="IPR029058">
    <property type="entry name" value="AB_hydrolase_fold"/>
</dbReference>
<protein>
    <recommendedName>
        <fullName evidence="1">AB hydrolase-1 domain-containing protein</fullName>
    </recommendedName>
</protein>
<evidence type="ECO:0000259" key="1">
    <source>
        <dbReference type="Pfam" id="PF12697"/>
    </source>
</evidence>
<reference evidence="2 3" key="1">
    <citation type="submission" date="2020-03" db="EMBL/GenBank/DDBJ databases">
        <title>Draft Genome Sequence of Cudoniella acicularis.</title>
        <authorList>
            <person name="Buettner E."/>
            <person name="Kellner H."/>
        </authorList>
    </citation>
    <scope>NUCLEOTIDE SEQUENCE [LARGE SCALE GENOMIC DNA]</scope>
    <source>
        <strain evidence="2 3">DSM 108380</strain>
    </source>
</reference>
<dbReference type="Proteomes" id="UP000566819">
    <property type="component" value="Unassembled WGS sequence"/>
</dbReference>
<dbReference type="SUPFAM" id="SSF53474">
    <property type="entry name" value="alpha/beta-Hydrolases"/>
    <property type="match status" value="1"/>
</dbReference>
<dbReference type="OrthoDB" id="1263307at2759"/>
<organism evidence="2 3">
    <name type="scientific">Cudoniella acicularis</name>
    <dbReference type="NCBI Taxonomy" id="354080"/>
    <lineage>
        <taxon>Eukaryota</taxon>
        <taxon>Fungi</taxon>
        <taxon>Dikarya</taxon>
        <taxon>Ascomycota</taxon>
        <taxon>Pezizomycotina</taxon>
        <taxon>Leotiomycetes</taxon>
        <taxon>Helotiales</taxon>
        <taxon>Tricladiaceae</taxon>
        <taxon>Cudoniella</taxon>
    </lineage>
</organism>
<keyword evidence="3" id="KW-1185">Reference proteome</keyword>
<gene>
    <name evidence="2" type="ORF">G7Y89_g72</name>
</gene>